<protein>
    <submittedName>
        <fullName evidence="2">Uncharacterized protein</fullName>
    </submittedName>
</protein>
<sequence length="84" mass="9016">MDGSVALGRLGDHVAALRGERPWRIPVDGTSVGAPTTYSTHDYGRLRTVVSKPDRNSPWLTTTNADNNGDGGESSDTAFRTDLQ</sequence>
<dbReference type="AlphaFoldDB" id="A0A0N0XRI1"/>
<dbReference type="Proteomes" id="UP000037982">
    <property type="component" value="Unassembled WGS sequence"/>
</dbReference>
<feature type="compositionally biased region" description="Polar residues" evidence="1">
    <location>
        <begin position="58"/>
        <end position="67"/>
    </location>
</feature>
<organism evidence="2 3">
    <name type="scientific">Streptomyces chattanoogensis</name>
    <dbReference type="NCBI Taxonomy" id="66876"/>
    <lineage>
        <taxon>Bacteria</taxon>
        <taxon>Bacillati</taxon>
        <taxon>Actinomycetota</taxon>
        <taxon>Actinomycetes</taxon>
        <taxon>Kitasatosporales</taxon>
        <taxon>Streptomycetaceae</taxon>
        <taxon>Streptomyces</taxon>
    </lineage>
</organism>
<proteinExistence type="predicted"/>
<evidence type="ECO:0000256" key="1">
    <source>
        <dbReference type="SAM" id="MobiDB-lite"/>
    </source>
</evidence>
<feature type="region of interest" description="Disordered" evidence="1">
    <location>
        <begin position="52"/>
        <end position="84"/>
    </location>
</feature>
<feature type="compositionally biased region" description="Polar residues" evidence="1">
    <location>
        <begin position="74"/>
        <end position="84"/>
    </location>
</feature>
<comment type="caution">
    <text evidence="2">The sequence shown here is derived from an EMBL/GenBank/DDBJ whole genome shotgun (WGS) entry which is preliminary data.</text>
</comment>
<dbReference type="PATRIC" id="fig|66876.3.peg.7142"/>
<dbReference type="EMBL" id="LGKG01000172">
    <property type="protein sequence ID" value="KPC59846.1"/>
    <property type="molecule type" value="Genomic_DNA"/>
</dbReference>
<keyword evidence="3" id="KW-1185">Reference proteome</keyword>
<gene>
    <name evidence="2" type="ORF">ADL29_32425</name>
</gene>
<evidence type="ECO:0000313" key="2">
    <source>
        <dbReference type="EMBL" id="KPC59846.1"/>
    </source>
</evidence>
<dbReference type="RefSeq" id="WP_053927102.1">
    <property type="nucleotide sequence ID" value="NZ_LGKG01000172.1"/>
</dbReference>
<name>A0A0N0XRI1_9ACTN</name>
<evidence type="ECO:0000313" key="3">
    <source>
        <dbReference type="Proteomes" id="UP000037982"/>
    </source>
</evidence>
<reference evidence="3" key="1">
    <citation type="submission" date="2015-07" db="EMBL/GenBank/DDBJ databases">
        <authorList>
            <person name="Ju K.-S."/>
            <person name="Doroghazi J.R."/>
            <person name="Metcalf W.W."/>
        </authorList>
    </citation>
    <scope>NUCLEOTIDE SEQUENCE [LARGE SCALE GENOMIC DNA]</scope>
    <source>
        <strain evidence="3">NRRL ISP-5002</strain>
    </source>
</reference>
<accession>A0A0N0XRI1</accession>